<keyword evidence="3" id="KW-0378">Hydrolase</keyword>
<evidence type="ECO:0000259" key="2">
    <source>
        <dbReference type="Pfam" id="PF00561"/>
    </source>
</evidence>
<dbReference type="InterPro" id="IPR029058">
    <property type="entry name" value="AB_hydrolase_fold"/>
</dbReference>
<proteinExistence type="predicted"/>
<keyword evidence="1" id="KW-0732">Signal</keyword>
<dbReference type="Pfam" id="PF00561">
    <property type="entry name" value="Abhydrolase_1"/>
    <property type="match status" value="1"/>
</dbReference>
<sequence length="292" mass="32300">MNRRIAITTFRIVLLNATTLCAYVTHCQAQPAPTADPQVNSPMIAVDELLLFFPSKYPVGDWDPEGQNFQNVSFHAEDGTKLHGWYCPSENPRGVLLLAHGNAGNIATRVEWISYLQRRLRLSVFAFDYRGYGKSDGKPSVKGALQDATAARAKLCELAQVKDDAVILMGESLGGAMVTQLAADSAPRGLILQSTFPSLRDVATVHYPKLAWLVSRKKLDSLSAIQRYHGPLLQSHGEADHTIPMALGQRLFQAANQPKQFVTIANAYHNDWITADYLKQLDQFLDRLPAAK</sequence>
<dbReference type="EMBL" id="PUHY01000005">
    <property type="protein sequence ID" value="PQO37408.1"/>
    <property type="molecule type" value="Genomic_DNA"/>
</dbReference>
<name>A0A2S8FYZ4_9BACT</name>
<dbReference type="InterPro" id="IPR000073">
    <property type="entry name" value="AB_hydrolase_1"/>
</dbReference>
<organism evidence="3 4">
    <name type="scientific">Blastopirellula marina</name>
    <dbReference type="NCBI Taxonomy" id="124"/>
    <lineage>
        <taxon>Bacteria</taxon>
        <taxon>Pseudomonadati</taxon>
        <taxon>Planctomycetota</taxon>
        <taxon>Planctomycetia</taxon>
        <taxon>Pirellulales</taxon>
        <taxon>Pirellulaceae</taxon>
        <taxon>Blastopirellula</taxon>
    </lineage>
</organism>
<protein>
    <submittedName>
        <fullName evidence="3">Alpha/beta hydrolase</fullName>
    </submittedName>
</protein>
<dbReference type="RefSeq" id="WP_105328657.1">
    <property type="nucleotide sequence ID" value="NZ_PUHY01000005.1"/>
</dbReference>
<dbReference type="GO" id="GO:0016787">
    <property type="term" value="F:hydrolase activity"/>
    <property type="evidence" value="ECO:0007669"/>
    <property type="project" value="UniProtKB-KW"/>
</dbReference>
<accession>A0A2S8FYZ4</accession>
<dbReference type="SUPFAM" id="SSF53474">
    <property type="entry name" value="alpha/beta-Hydrolases"/>
    <property type="match status" value="1"/>
</dbReference>
<evidence type="ECO:0000313" key="3">
    <source>
        <dbReference type="EMBL" id="PQO37408.1"/>
    </source>
</evidence>
<dbReference type="PANTHER" id="PTHR12277:SF81">
    <property type="entry name" value="PROTEIN ABHD13"/>
    <property type="match status" value="1"/>
</dbReference>
<feature type="signal peptide" evidence="1">
    <location>
        <begin position="1"/>
        <end position="22"/>
    </location>
</feature>
<dbReference type="Gene3D" id="3.40.50.1820">
    <property type="entry name" value="alpha/beta hydrolase"/>
    <property type="match status" value="1"/>
</dbReference>
<feature type="domain" description="AB hydrolase-1" evidence="2">
    <location>
        <begin position="95"/>
        <end position="197"/>
    </location>
</feature>
<dbReference type="Proteomes" id="UP000238322">
    <property type="component" value="Unassembled WGS sequence"/>
</dbReference>
<dbReference type="OrthoDB" id="9777090at2"/>
<feature type="chain" id="PRO_5015689937" evidence="1">
    <location>
        <begin position="23"/>
        <end position="292"/>
    </location>
</feature>
<dbReference type="AlphaFoldDB" id="A0A2S8FYZ4"/>
<evidence type="ECO:0000256" key="1">
    <source>
        <dbReference type="SAM" id="SignalP"/>
    </source>
</evidence>
<reference evidence="3 4" key="1">
    <citation type="submission" date="2018-02" db="EMBL/GenBank/DDBJ databases">
        <title>Comparative genomes isolates from brazilian mangrove.</title>
        <authorList>
            <person name="Araujo J.E."/>
            <person name="Taketani R.G."/>
            <person name="Silva M.C.P."/>
            <person name="Loureco M.V."/>
            <person name="Andreote F.D."/>
        </authorList>
    </citation>
    <scope>NUCLEOTIDE SEQUENCE [LARGE SCALE GENOMIC DNA]</scope>
    <source>
        <strain evidence="3 4">Hex-1 MGV</strain>
    </source>
</reference>
<gene>
    <name evidence="3" type="ORF">C5Y83_05540</name>
</gene>
<dbReference type="PANTHER" id="PTHR12277">
    <property type="entry name" value="ALPHA/BETA HYDROLASE DOMAIN-CONTAINING PROTEIN"/>
    <property type="match status" value="1"/>
</dbReference>
<evidence type="ECO:0000313" key="4">
    <source>
        <dbReference type="Proteomes" id="UP000238322"/>
    </source>
</evidence>
<comment type="caution">
    <text evidence="3">The sequence shown here is derived from an EMBL/GenBank/DDBJ whole genome shotgun (WGS) entry which is preliminary data.</text>
</comment>